<name>A0A8S2JHL4_9BILA</name>
<comment type="caution">
    <text evidence="3">The sequence shown here is derived from an EMBL/GenBank/DDBJ whole genome shotgun (WGS) entry which is preliminary data.</text>
</comment>
<evidence type="ECO:0000313" key="3">
    <source>
        <dbReference type="EMBL" id="CAF3809911.1"/>
    </source>
</evidence>
<accession>A0A8S2JHL4</accession>
<feature type="domain" description="K Homology" evidence="2">
    <location>
        <begin position="312"/>
        <end position="348"/>
    </location>
</feature>
<feature type="region of interest" description="Disordered" evidence="1">
    <location>
        <begin position="116"/>
        <end position="136"/>
    </location>
</feature>
<proteinExistence type="predicted"/>
<feature type="compositionally biased region" description="Polar residues" evidence="1">
    <location>
        <begin position="125"/>
        <end position="136"/>
    </location>
</feature>
<evidence type="ECO:0000256" key="1">
    <source>
        <dbReference type="SAM" id="MobiDB-lite"/>
    </source>
</evidence>
<gene>
    <name evidence="3" type="ORF">SMN809_LOCUS1666</name>
</gene>
<sequence length="448" mass="51787">MTSTTCIVHSHKNVSKFHTATKQLRLENWFPADVYQQLPNKCCSCNGKRGLKTIDLEVLRKICDDIMLSTASTLKFRFSSNMSEFLKLMKSKKRICYLIAIYIFRLVSMEASEDNSDELDEKIPQKSNSTTNTEYTRSPVPRLGSVNFRPIFVGGYPRLPMHYGHRNPASMFRSRPTFYNPYHSTTLDLDTEDQHKSSKKGIIKQDFSKVLENFKVTTANDGCIVHNSKYQSKFNCAVNLLRRTKEFQQQTYHEMPKKCCSCNGKTGMNIIDLNVLSGVCDEIESERVNKPVLKKHFYLLTLSFEPNISRHVRRARTGRFIGKGGENVRAMQDKHNVCLQLIDRSSNEKRCQRLDELKKIDEKEDNKNTDDLYLLVTSKTKSITNTIPIEEIEQEITQKWKEINTNYAPASKSSFNRTKPRKQGPASIASIEPIADNRWNTKQHRHRH</sequence>
<dbReference type="Pfam" id="PF00013">
    <property type="entry name" value="KH_1"/>
    <property type="match status" value="1"/>
</dbReference>
<protein>
    <recommendedName>
        <fullName evidence="2">K Homology domain-containing protein</fullName>
    </recommendedName>
</protein>
<evidence type="ECO:0000313" key="4">
    <source>
        <dbReference type="Proteomes" id="UP000676336"/>
    </source>
</evidence>
<dbReference type="SUPFAM" id="SSF54791">
    <property type="entry name" value="Eukaryotic type KH-domain (KH-domain type I)"/>
    <property type="match status" value="1"/>
</dbReference>
<organism evidence="3 4">
    <name type="scientific">Rotaria magnacalcarata</name>
    <dbReference type="NCBI Taxonomy" id="392030"/>
    <lineage>
        <taxon>Eukaryota</taxon>
        <taxon>Metazoa</taxon>
        <taxon>Spiralia</taxon>
        <taxon>Gnathifera</taxon>
        <taxon>Rotifera</taxon>
        <taxon>Eurotatoria</taxon>
        <taxon>Bdelloidea</taxon>
        <taxon>Philodinida</taxon>
        <taxon>Philodinidae</taxon>
        <taxon>Rotaria</taxon>
    </lineage>
</organism>
<evidence type="ECO:0000259" key="2">
    <source>
        <dbReference type="Pfam" id="PF00013"/>
    </source>
</evidence>
<feature type="region of interest" description="Disordered" evidence="1">
    <location>
        <begin position="410"/>
        <end position="448"/>
    </location>
</feature>
<dbReference type="AlphaFoldDB" id="A0A8S2JHL4"/>
<reference evidence="3" key="1">
    <citation type="submission" date="2021-02" db="EMBL/GenBank/DDBJ databases">
        <authorList>
            <person name="Nowell W R."/>
        </authorList>
    </citation>
    <scope>NUCLEOTIDE SEQUENCE</scope>
</reference>
<dbReference type="InterPro" id="IPR036612">
    <property type="entry name" value="KH_dom_type_1_sf"/>
</dbReference>
<dbReference type="EMBL" id="CAJOBI010000267">
    <property type="protein sequence ID" value="CAF3809911.1"/>
    <property type="molecule type" value="Genomic_DNA"/>
</dbReference>
<dbReference type="InterPro" id="IPR004088">
    <property type="entry name" value="KH_dom_type_1"/>
</dbReference>
<dbReference type="Proteomes" id="UP000676336">
    <property type="component" value="Unassembled WGS sequence"/>
</dbReference>
<dbReference type="GO" id="GO:0003723">
    <property type="term" value="F:RNA binding"/>
    <property type="evidence" value="ECO:0007669"/>
    <property type="project" value="InterPro"/>
</dbReference>